<gene>
    <name evidence="2" type="ORF">GCM10009768_30740</name>
</gene>
<sequence>MNTPSHRSLVYLGWLGHQNFGDDLLHATWQRALDRPLDCIAPLHRRDYARSPLKFLAQRFRMRGSERLVLLGGGTTIGFDSWAYHLGTAARAFGAAGAVVPGAGAAESTDAHALGLQRTNWPAWRALTRTALLGVRGPLTAAECAQHWRPTEVLGDPALLYPLLMEPRPRPLRRTTIGVCVGSDPTSRFDPAVVARAVESFAAERGLESVTVFRLSPDDRDAVDALVDQFSLPVRTVAYTGDIDTVMREIGACSAFVSERLHGAVASVALGVPTVPLSYASKCDDFWLSVTGSRSPVTVGHSEDELLQAMRAASADASILAVRSRVVELQEKLQRSVALLRNWLAGDLDTSKLMNDEVRP</sequence>
<dbReference type="Proteomes" id="UP001500851">
    <property type="component" value="Unassembled WGS sequence"/>
</dbReference>
<evidence type="ECO:0000313" key="2">
    <source>
        <dbReference type="EMBL" id="GAA1799588.1"/>
    </source>
</evidence>
<dbReference type="RefSeq" id="WP_344033508.1">
    <property type="nucleotide sequence ID" value="NZ_BAAAOB010000005.1"/>
</dbReference>
<proteinExistence type="predicted"/>
<dbReference type="PANTHER" id="PTHR36836">
    <property type="entry name" value="COLANIC ACID BIOSYNTHESIS PROTEIN WCAK"/>
    <property type="match status" value="1"/>
</dbReference>
<reference evidence="3" key="1">
    <citation type="journal article" date="2019" name="Int. J. Syst. Evol. Microbiol.">
        <title>The Global Catalogue of Microorganisms (GCM) 10K type strain sequencing project: providing services to taxonomists for standard genome sequencing and annotation.</title>
        <authorList>
            <consortium name="The Broad Institute Genomics Platform"/>
            <consortium name="The Broad Institute Genome Sequencing Center for Infectious Disease"/>
            <person name="Wu L."/>
            <person name="Ma J."/>
        </authorList>
    </citation>
    <scope>NUCLEOTIDE SEQUENCE [LARGE SCALE GENOMIC DNA]</scope>
    <source>
        <strain evidence="3">JCM 14736</strain>
    </source>
</reference>
<dbReference type="PANTHER" id="PTHR36836:SF1">
    <property type="entry name" value="COLANIC ACID BIOSYNTHESIS PROTEIN WCAK"/>
    <property type="match status" value="1"/>
</dbReference>
<accession>A0ABP4Y387</accession>
<dbReference type="InterPro" id="IPR007345">
    <property type="entry name" value="Polysacch_pyruvyl_Trfase"/>
</dbReference>
<name>A0ABP4Y387_9MICO</name>
<organism evidence="2 3">
    <name type="scientific">Leucobacter iarius</name>
    <dbReference type="NCBI Taxonomy" id="333963"/>
    <lineage>
        <taxon>Bacteria</taxon>
        <taxon>Bacillati</taxon>
        <taxon>Actinomycetota</taxon>
        <taxon>Actinomycetes</taxon>
        <taxon>Micrococcales</taxon>
        <taxon>Microbacteriaceae</taxon>
        <taxon>Leucobacter</taxon>
    </lineage>
</organism>
<protein>
    <recommendedName>
        <fullName evidence="1">Polysaccharide pyruvyl transferase domain-containing protein</fullName>
    </recommendedName>
</protein>
<keyword evidence="3" id="KW-1185">Reference proteome</keyword>
<evidence type="ECO:0000313" key="3">
    <source>
        <dbReference type="Proteomes" id="UP001500851"/>
    </source>
</evidence>
<dbReference type="EMBL" id="BAAAOB010000005">
    <property type="protein sequence ID" value="GAA1799588.1"/>
    <property type="molecule type" value="Genomic_DNA"/>
</dbReference>
<evidence type="ECO:0000259" key="1">
    <source>
        <dbReference type="Pfam" id="PF04230"/>
    </source>
</evidence>
<dbReference type="Pfam" id="PF04230">
    <property type="entry name" value="PS_pyruv_trans"/>
    <property type="match status" value="1"/>
</dbReference>
<comment type="caution">
    <text evidence="2">The sequence shown here is derived from an EMBL/GenBank/DDBJ whole genome shotgun (WGS) entry which is preliminary data.</text>
</comment>
<feature type="domain" description="Polysaccharide pyruvyl transferase" evidence="1">
    <location>
        <begin position="19"/>
        <end position="280"/>
    </location>
</feature>